<evidence type="ECO:0000313" key="7">
    <source>
        <dbReference type="EMBL" id="TDK41037.1"/>
    </source>
</evidence>
<comment type="caution">
    <text evidence="7">The sequence shown here is derived from an EMBL/GenBank/DDBJ whole genome shotgun (WGS) entry which is preliminary data.</text>
</comment>
<protein>
    <submittedName>
        <fullName evidence="7">C-type cytochrome</fullName>
    </submittedName>
</protein>
<feature type="signal peptide" evidence="5">
    <location>
        <begin position="1"/>
        <end position="21"/>
    </location>
</feature>
<name>A0A4V3AQ15_9RHOB</name>
<dbReference type="GO" id="GO:0009055">
    <property type="term" value="F:electron transfer activity"/>
    <property type="evidence" value="ECO:0007669"/>
    <property type="project" value="InterPro"/>
</dbReference>
<feature type="chain" id="PRO_5020596781" evidence="5">
    <location>
        <begin position="22"/>
        <end position="135"/>
    </location>
</feature>
<accession>A0A4V3AQ15</accession>
<dbReference type="EMBL" id="SMUV01000074">
    <property type="protein sequence ID" value="TDK41037.1"/>
    <property type="molecule type" value="Genomic_DNA"/>
</dbReference>
<sequence length="135" mass="14284">MRLVQWISGLVLATAAVPALAQDAAKGAELYRVHCATCHGVDGAGQGPMAGVLVVQPRDLTTLAEQNGGALPTERVVRRIDGRDPLVSHGSPMPVYGFFFEEGKGKAVKTTSGQPIMTTEPIVDLLAYLETLQSK</sequence>
<dbReference type="Proteomes" id="UP000295301">
    <property type="component" value="Unassembled WGS sequence"/>
</dbReference>
<dbReference type="InterPro" id="IPR036909">
    <property type="entry name" value="Cyt_c-like_dom_sf"/>
</dbReference>
<keyword evidence="3 4" id="KW-0408">Iron</keyword>
<reference evidence="7 8" key="1">
    <citation type="submission" date="2019-03" db="EMBL/GenBank/DDBJ databases">
        <title>Ruegeria lutea sp. nov., a novel strain, isolated from marine sediment, the Masan Bay, South Korea.</title>
        <authorList>
            <person name="Kim J."/>
            <person name="Kim D.-Y."/>
            <person name="Lee S.-S."/>
        </authorList>
    </citation>
    <scope>NUCLEOTIDE SEQUENCE [LARGE SCALE GENOMIC DNA]</scope>
    <source>
        <strain evidence="7 8">318-1</strain>
    </source>
</reference>
<dbReference type="GO" id="GO:0046872">
    <property type="term" value="F:metal ion binding"/>
    <property type="evidence" value="ECO:0007669"/>
    <property type="project" value="UniProtKB-KW"/>
</dbReference>
<evidence type="ECO:0000259" key="6">
    <source>
        <dbReference type="PROSITE" id="PS51007"/>
    </source>
</evidence>
<evidence type="ECO:0000256" key="1">
    <source>
        <dbReference type="ARBA" id="ARBA00022617"/>
    </source>
</evidence>
<keyword evidence="5" id="KW-0732">Signal</keyword>
<dbReference type="PROSITE" id="PS51007">
    <property type="entry name" value="CYTC"/>
    <property type="match status" value="1"/>
</dbReference>
<dbReference type="Pfam" id="PF00034">
    <property type="entry name" value="Cytochrom_C"/>
    <property type="match status" value="1"/>
</dbReference>
<proteinExistence type="predicted"/>
<keyword evidence="8" id="KW-1185">Reference proteome</keyword>
<dbReference type="OrthoDB" id="335174at2"/>
<evidence type="ECO:0000256" key="3">
    <source>
        <dbReference type="ARBA" id="ARBA00023004"/>
    </source>
</evidence>
<dbReference type="InterPro" id="IPR009056">
    <property type="entry name" value="Cyt_c-like_dom"/>
</dbReference>
<evidence type="ECO:0000313" key="8">
    <source>
        <dbReference type="Proteomes" id="UP000295301"/>
    </source>
</evidence>
<dbReference type="AlphaFoldDB" id="A0A4V3AQ15"/>
<evidence type="ECO:0000256" key="2">
    <source>
        <dbReference type="ARBA" id="ARBA00022723"/>
    </source>
</evidence>
<keyword evidence="1 4" id="KW-0349">Heme</keyword>
<dbReference type="SUPFAM" id="SSF46626">
    <property type="entry name" value="Cytochrome c"/>
    <property type="match status" value="1"/>
</dbReference>
<evidence type="ECO:0000256" key="5">
    <source>
        <dbReference type="SAM" id="SignalP"/>
    </source>
</evidence>
<dbReference type="RefSeq" id="WP_133361607.1">
    <property type="nucleotide sequence ID" value="NZ_SMUV01000074.1"/>
</dbReference>
<gene>
    <name evidence="7" type="ORF">E1832_20250</name>
</gene>
<organism evidence="7 8">
    <name type="scientific">Antarcticimicrobium luteum</name>
    <dbReference type="NCBI Taxonomy" id="2547397"/>
    <lineage>
        <taxon>Bacteria</taxon>
        <taxon>Pseudomonadati</taxon>
        <taxon>Pseudomonadota</taxon>
        <taxon>Alphaproteobacteria</taxon>
        <taxon>Rhodobacterales</taxon>
        <taxon>Paracoccaceae</taxon>
        <taxon>Antarcticimicrobium</taxon>
    </lineage>
</organism>
<feature type="domain" description="Cytochrome c" evidence="6">
    <location>
        <begin position="22"/>
        <end position="133"/>
    </location>
</feature>
<dbReference type="GO" id="GO:0020037">
    <property type="term" value="F:heme binding"/>
    <property type="evidence" value="ECO:0007669"/>
    <property type="project" value="InterPro"/>
</dbReference>
<dbReference type="Gene3D" id="1.10.760.10">
    <property type="entry name" value="Cytochrome c-like domain"/>
    <property type="match status" value="1"/>
</dbReference>
<evidence type="ECO:0000256" key="4">
    <source>
        <dbReference type="PROSITE-ProRule" id="PRU00433"/>
    </source>
</evidence>
<keyword evidence="2 4" id="KW-0479">Metal-binding</keyword>